<evidence type="ECO:0000313" key="3">
    <source>
        <dbReference type="Proteomes" id="UP000054342"/>
    </source>
</evidence>
<feature type="region of interest" description="Disordered" evidence="1">
    <location>
        <begin position="1"/>
        <end position="66"/>
    </location>
</feature>
<dbReference type="RefSeq" id="XP_013316229.1">
    <property type="nucleotide sequence ID" value="XM_013460775.1"/>
</dbReference>
<dbReference type="GeneID" id="25326284"/>
<accession>A0A0D2ELS8</accession>
<proteinExistence type="predicted"/>
<feature type="compositionally biased region" description="Low complexity" evidence="1">
    <location>
        <begin position="42"/>
        <end position="52"/>
    </location>
</feature>
<feature type="compositionally biased region" description="Basic and acidic residues" evidence="1">
    <location>
        <begin position="20"/>
        <end position="29"/>
    </location>
</feature>
<evidence type="ECO:0000313" key="2">
    <source>
        <dbReference type="EMBL" id="KIW55645.1"/>
    </source>
</evidence>
<feature type="compositionally biased region" description="Polar residues" evidence="1">
    <location>
        <begin position="30"/>
        <end position="41"/>
    </location>
</feature>
<dbReference type="AlphaFoldDB" id="A0A0D2ELS8"/>
<reference evidence="2 3" key="1">
    <citation type="submission" date="2015-01" db="EMBL/GenBank/DDBJ databases">
        <title>The Genome Sequence of Exophiala xenobiotica CBS118157.</title>
        <authorList>
            <consortium name="The Broad Institute Genomics Platform"/>
            <person name="Cuomo C."/>
            <person name="de Hoog S."/>
            <person name="Gorbushina A."/>
            <person name="Stielow B."/>
            <person name="Teixiera M."/>
            <person name="Abouelleil A."/>
            <person name="Chapman S.B."/>
            <person name="Priest M."/>
            <person name="Young S.K."/>
            <person name="Wortman J."/>
            <person name="Nusbaum C."/>
            <person name="Birren B."/>
        </authorList>
    </citation>
    <scope>NUCLEOTIDE SEQUENCE [LARGE SCALE GENOMIC DNA]</scope>
    <source>
        <strain evidence="2 3">CBS 118157</strain>
    </source>
</reference>
<name>A0A0D2ELS8_9EURO</name>
<dbReference type="HOGENOM" id="CLU_2159814_0_0_1"/>
<gene>
    <name evidence="2" type="ORF">PV05_04376</name>
</gene>
<dbReference type="OrthoDB" id="4121096at2759"/>
<protein>
    <submittedName>
        <fullName evidence="2">Uncharacterized protein</fullName>
    </submittedName>
</protein>
<dbReference type="Proteomes" id="UP000054342">
    <property type="component" value="Unassembled WGS sequence"/>
</dbReference>
<organism evidence="2 3">
    <name type="scientific">Exophiala xenobiotica</name>
    <dbReference type="NCBI Taxonomy" id="348802"/>
    <lineage>
        <taxon>Eukaryota</taxon>
        <taxon>Fungi</taxon>
        <taxon>Dikarya</taxon>
        <taxon>Ascomycota</taxon>
        <taxon>Pezizomycotina</taxon>
        <taxon>Eurotiomycetes</taxon>
        <taxon>Chaetothyriomycetidae</taxon>
        <taxon>Chaetothyriales</taxon>
        <taxon>Herpotrichiellaceae</taxon>
        <taxon>Exophiala</taxon>
    </lineage>
</organism>
<evidence type="ECO:0000256" key="1">
    <source>
        <dbReference type="SAM" id="MobiDB-lite"/>
    </source>
</evidence>
<keyword evidence="3" id="KW-1185">Reference proteome</keyword>
<dbReference type="EMBL" id="KN847319">
    <property type="protein sequence ID" value="KIW55645.1"/>
    <property type="molecule type" value="Genomic_DNA"/>
</dbReference>
<sequence>MADKQSDSGFSDNAPGGRHNQAETEHDEGNNNNQGEVSNTVQQQGGQSSLQQMPNGLLDNRGEQGQRAIRGLTKREVEEVSGSLKIHVKLNLEVDLRVQASLNGDIVIGIL</sequence>